<keyword evidence="3 4" id="KW-0408">Iron</keyword>
<dbReference type="Pfam" id="PF13442">
    <property type="entry name" value="Cytochrome_CBB3"/>
    <property type="match status" value="1"/>
</dbReference>
<keyword evidence="1 4" id="KW-0349">Heme</keyword>
<evidence type="ECO:0000259" key="7">
    <source>
        <dbReference type="PROSITE" id="PS51007"/>
    </source>
</evidence>
<organism evidence="8 9">
    <name type="scientific">Geothrix limicola</name>
    <dbReference type="NCBI Taxonomy" id="2927978"/>
    <lineage>
        <taxon>Bacteria</taxon>
        <taxon>Pseudomonadati</taxon>
        <taxon>Acidobacteriota</taxon>
        <taxon>Holophagae</taxon>
        <taxon>Holophagales</taxon>
        <taxon>Holophagaceae</taxon>
        <taxon>Geothrix</taxon>
    </lineage>
</organism>
<name>A0ABQ5QFP2_9BACT</name>
<dbReference type="Proteomes" id="UP001165069">
    <property type="component" value="Unassembled WGS sequence"/>
</dbReference>
<evidence type="ECO:0000256" key="3">
    <source>
        <dbReference type="ARBA" id="ARBA00023004"/>
    </source>
</evidence>
<dbReference type="InterPro" id="IPR009056">
    <property type="entry name" value="Cyt_c-like_dom"/>
</dbReference>
<dbReference type="Gene3D" id="1.10.760.10">
    <property type="entry name" value="Cytochrome c-like domain"/>
    <property type="match status" value="1"/>
</dbReference>
<accession>A0ABQ5QFP2</accession>
<keyword evidence="9" id="KW-1185">Reference proteome</keyword>
<comment type="caution">
    <text evidence="8">The sequence shown here is derived from an EMBL/GenBank/DDBJ whole genome shotgun (WGS) entry which is preliminary data.</text>
</comment>
<evidence type="ECO:0000256" key="4">
    <source>
        <dbReference type="PROSITE-ProRule" id="PRU00433"/>
    </source>
</evidence>
<keyword evidence="6" id="KW-0732">Signal</keyword>
<feature type="region of interest" description="Disordered" evidence="5">
    <location>
        <begin position="140"/>
        <end position="159"/>
    </location>
</feature>
<gene>
    <name evidence="8" type="ORF">GETHLI_20100</name>
</gene>
<dbReference type="EMBL" id="BSDE01000003">
    <property type="protein sequence ID" value="GLH73508.1"/>
    <property type="molecule type" value="Genomic_DNA"/>
</dbReference>
<proteinExistence type="predicted"/>
<sequence>MKPTQESVHIPAFRRALPRALGVLVAGLALAASAQSPSPSPGPSPKSVNQLKAFFQQNCIRCHGADGSAHNAEGKKLSGLDFTKAARDFSALNGPAADREIRAMVHAIQKGLFFGLSMPAWKDQLSEEDSTLMVREVLLKAEPGKPIQPQPETGGGKPR</sequence>
<feature type="signal peptide" evidence="6">
    <location>
        <begin position="1"/>
        <end position="31"/>
    </location>
</feature>
<keyword evidence="2 4" id="KW-0479">Metal-binding</keyword>
<protein>
    <recommendedName>
        <fullName evidence="7">Cytochrome c domain-containing protein</fullName>
    </recommendedName>
</protein>
<dbReference type="InterPro" id="IPR036909">
    <property type="entry name" value="Cyt_c-like_dom_sf"/>
</dbReference>
<reference evidence="8 9" key="1">
    <citation type="journal article" date="2023" name="Antonie Van Leeuwenhoek">
        <title>Mesoterricola silvestris gen. nov., sp. nov., Mesoterricola sediminis sp. nov., Geothrix oryzae sp. nov., Geothrix edaphica sp. nov., Geothrix rubra sp. nov., and Geothrix limicola sp. nov., six novel members of Acidobacteriota isolated from soils.</title>
        <authorList>
            <person name="Itoh H."/>
            <person name="Sugisawa Y."/>
            <person name="Mise K."/>
            <person name="Xu Z."/>
            <person name="Kuniyasu M."/>
            <person name="Ushijima N."/>
            <person name="Kawano K."/>
            <person name="Kobayashi E."/>
            <person name="Shiratori Y."/>
            <person name="Masuda Y."/>
            <person name="Senoo K."/>
        </authorList>
    </citation>
    <scope>NUCLEOTIDE SEQUENCE [LARGE SCALE GENOMIC DNA]</scope>
    <source>
        <strain evidence="8 9">Red804</strain>
    </source>
</reference>
<evidence type="ECO:0000313" key="9">
    <source>
        <dbReference type="Proteomes" id="UP001165069"/>
    </source>
</evidence>
<dbReference type="PROSITE" id="PS51007">
    <property type="entry name" value="CYTC"/>
    <property type="match status" value="1"/>
</dbReference>
<evidence type="ECO:0000256" key="1">
    <source>
        <dbReference type="ARBA" id="ARBA00022617"/>
    </source>
</evidence>
<evidence type="ECO:0000256" key="5">
    <source>
        <dbReference type="SAM" id="MobiDB-lite"/>
    </source>
</evidence>
<evidence type="ECO:0000313" key="8">
    <source>
        <dbReference type="EMBL" id="GLH73508.1"/>
    </source>
</evidence>
<dbReference type="RefSeq" id="WP_285574713.1">
    <property type="nucleotide sequence ID" value="NZ_BSDE01000003.1"/>
</dbReference>
<feature type="domain" description="Cytochrome c" evidence="7">
    <location>
        <begin position="46"/>
        <end position="141"/>
    </location>
</feature>
<evidence type="ECO:0000256" key="2">
    <source>
        <dbReference type="ARBA" id="ARBA00022723"/>
    </source>
</evidence>
<feature type="chain" id="PRO_5045948585" description="Cytochrome c domain-containing protein" evidence="6">
    <location>
        <begin position="32"/>
        <end position="159"/>
    </location>
</feature>
<dbReference type="SUPFAM" id="SSF46626">
    <property type="entry name" value="Cytochrome c"/>
    <property type="match status" value="1"/>
</dbReference>
<evidence type="ECO:0000256" key="6">
    <source>
        <dbReference type="SAM" id="SignalP"/>
    </source>
</evidence>